<accession>A0A6I3KP20</accession>
<keyword evidence="2 3" id="KW-0808">Transferase</keyword>
<dbReference type="InterPro" id="IPR038375">
    <property type="entry name" value="NDUFAF7_sf"/>
</dbReference>
<dbReference type="GO" id="GO:0035243">
    <property type="term" value="F:protein-arginine omega-N symmetric methyltransferase activity"/>
    <property type="evidence" value="ECO:0007669"/>
    <property type="project" value="TreeGrafter"/>
</dbReference>
<evidence type="ECO:0000256" key="1">
    <source>
        <dbReference type="ARBA" id="ARBA00022603"/>
    </source>
</evidence>
<dbReference type="InterPro" id="IPR029063">
    <property type="entry name" value="SAM-dependent_MTases_sf"/>
</dbReference>
<protein>
    <submittedName>
        <fullName evidence="3">SAM-dependent methyltransferase</fullName>
    </submittedName>
</protein>
<dbReference type="PANTHER" id="PTHR12049">
    <property type="entry name" value="PROTEIN ARGININE METHYLTRANSFERASE NDUFAF7, MITOCHONDRIAL"/>
    <property type="match status" value="1"/>
</dbReference>
<name>A0A6I3KP20_9HYPH</name>
<dbReference type="AlphaFoldDB" id="A0A6I3KP20"/>
<reference evidence="3 4" key="1">
    <citation type="submission" date="2019-11" db="EMBL/GenBank/DDBJ databases">
        <title>Identification of a novel strain.</title>
        <authorList>
            <person name="Xu Q."/>
            <person name="Wang G."/>
        </authorList>
    </citation>
    <scope>NUCLEOTIDE SEQUENCE [LARGE SCALE GENOMIC DNA]</scope>
    <source>
        <strain evidence="4">xq</strain>
    </source>
</reference>
<dbReference type="SUPFAM" id="SSF53335">
    <property type="entry name" value="S-adenosyl-L-methionine-dependent methyltransferases"/>
    <property type="match status" value="1"/>
</dbReference>
<comment type="caution">
    <text evidence="3">The sequence shown here is derived from an EMBL/GenBank/DDBJ whole genome shotgun (WGS) entry which is preliminary data.</text>
</comment>
<dbReference type="Gene3D" id="3.40.50.12710">
    <property type="match status" value="1"/>
</dbReference>
<keyword evidence="1 3" id="KW-0489">Methyltransferase</keyword>
<evidence type="ECO:0000313" key="3">
    <source>
        <dbReference type="EMBL" id="MTD95680.1"/>
    </source>
</evidence>
<dbReference type="InterPro" id="IPR003788">
    <property type="entry name" value="NDUFAF7"/>
</dbReference>
<proteinExistence type="predicted"/>
<dbReference type="Pfam" id="PF02636">
    <property type="entry name" value="Methyltransf_28"/>
    <property type="match status" value="1"/>
</dbReference>
<dbReference type="Proteomes" id="UP000440694">
    <property type="component" value="Unassembled WGS sequence"/>
</dbReference>
<dbReference type="EMBL" id="WMBQ01000002">
    <property type="protein sequence ID" value="MTD95680.1"/>
    <property type="molecule type" value="Genomic_DNA"/>
</dbReference>
<dbReference type="GO" id="GO:0032259">
    <property type="term" value="P:methylation"/>
    <property type="evidence" value="ECO:0007669"/>
    <property type="project" value="UniProtKB-KW"/>
</dbReference>
<sequence length="373" mass="38833">MSGDAQRAPTPLAQKLAQRIARDGPIGIAAYIEACLHDSEHGYYRRQLAIGRAGDFVTAPEISQAFGELIGLWCAVVWQQMGSPARLHLIELGPGRGTLMRDGLRAARLVPAFNAALAVTLVESNHALEQVQRETLAVEGVAITWERTIPAGDTPTIIIANEFVDTLAADQWVCRGGTWHTRCVGADADGNLAFVDGPPVAGAVLAPELPPPTEGDIFQPPAAALPDLAGALATAGEPCAGLLIDYGHDRPSFGDTLQAVAAHRYIDPLAAPGETDLSLQVDFAALAAALHDAGLASDGPVAQGEFLGRLGIVERASRLMAANPAKAAEIEASVARLIAPHGMGTRFRVLGFRGPALPPLPGLAPVDMPGSAP</sequence>
<dbReference type="PANTHER" id="PTHR12049:SF7">
    <property type="entry name" value="PROTEIN ARGININE METHYLTRANSFERASE NDUFAF7, MITOCHONDRIAL"/>
    <property type="match status" value="1"/>
</dbReference>
<evidence type="ECO:0000256" key="2">
    <source>
        <dbReference type="ARBA" id="ARBA00022679"/>
    </source>
</evidence>
<evidence type="ECO:0000313" key="4">
    <source>
        <dbReference type="Proteomes" id="UP000440694"/>
    </source>
</evidence>
<keyword evidence="4" id="KW-1185">Reference proteome</keyword>
<organism evidence="3 4">
    <name type="scientific">Hyphomicrobium album</name>
    <dbReference type="NCBI Taxonomy" id="2665159"/>
    <lineage>
        <taxon>Bacteria</taxon>
        <taxon>Pseudomonadati</taxon>
        <taxon>Pseudomonadota</taxon>
        <taxon>Alphaproteobacteria</taxon>
        <taxon>Hyphomicrobiales</taxon>
        <taxon>Hyphomicrobiaceae</taxon>
        <taxon>Hyphomicrobium</taxon>
    </lineage>
</organism>
<dbReference type="RefSeq" id="WP_324615062.1">
    <property type="nucleotide sequence ID" value="NZ_WMBQ01000002.1"/>
</dbReference>
<gene>
    <name evidence="3" type="ORF">GIW81_15175</name>
</gene>